<dbReference type="SUPFAM" id="SSF159006">
    <property type="entry name" value="YopX-like"/>
    <property type="match status" value="1"/>
</dbReference>
<comment type="caution">
    <text evidence="2">The sequence shown here is derived from an EMBL/GenBank/DDBJ whole genome shotgun (WGS) entry which is preliminary data.</text>
</comment>
<protein>
    <submittedName>
        <fullName evidence="2">YopX family protein</fullName>
    </submittedName>
</protein>
<dbReference type="AlphaFoldDB" id="A0AAW6B175"/>
<proteinExistence type="predicted"/>
<dbReference type="Proteomes" id="UP001300871">
    <property type="component" value="Unassembled WGS sequence"/>
</dbReference>
<evidence type="ECO:0000313" key="2">
    <source>
        <dbReference type="EMBL" id="MDB2001684.1"/>
    </source>
</evidence>
<name>A0AAW6B175_CLOSY</name>
<dbReference type="EMBL" id="JAQLGM010000045">
    <property type="protein sequence ID" value="MDB2001684.1"/>
    <property type="molecule type" value="Genomic_DNA"/>
</dbReference>
<dbReference type="Gene3D" id="2.30.30.290">
    <property type="entry name" value="YopX-like domains"/>
    <property type="match status" value="1"/>
</dbReference>
<organism evidence="2 3">
    <name type="scientific">Clostridium symbiosum</name>
    <name type="common">Bacteroides symbiosus</name>
    <dbReference type="NCBI Taxonomy" id="1512"/>
    <lineage>
        <taxon>Bacteria</taxon>
        <taxon>Bacillati</taxon>
        <taxon>Bacillota</taxon>
        <taxon>Clostridia</taxon>
        <taxon>Lachnospirales</taxon>
        <taxon>Lachnospiraceae</taxon>
        <taxon>Otoolea</taxon>
    </lineage>
</organism>
<dbReference type="InterPro" id="IPR023385">
    <property type="entry name" value="YopX-like_C"/>
</dbReference>
<sequence length="143" mass="16081">MKFRAWDKSDRVMCKVAYLKLSEVQYMNVGYRKNINGKTIDENALLDENLSGTCVLMRYTGKHDMAGKEVYEGDVIENPGGIRMEIKYGLYDAYCPADRCNMDSVGFYAAGVGLPEMPIGCLEDYAVVVGNVWENPELLSKQN</sequence>
<reference evidence="2" key="1">
    <citation type="submission" date="2023-01" db="EMBL/GenBank/DDBJ databases">
        <title>Human gut microbiome strain richness.</title>
        <authorList>
            <person name="Chen-Liaw A."/>
        </authorList>
    </citation>
    <scope>NUCLEOTIDE SEQUENCE</scope>
    <source>
        <strain evidence="2">B1_m1001713B170214d0_201011</strain>
    </source>
</reference>
<accession>A0AAW6B175</accession>
<evidence type="ECO:0000259" key="1">
    <source>
        <dbReference type="Pfam" id="PF09643"/>
    </source>
</evidence>
<dbReference type="InterPro" id="IPR019096">
    <property type="entry name" value="YopX_protein"/>
</dbReference>
<dbReference type="RefSeq" id="WP_003497143.1">
    <property type="nucleotide sequence ID" value="NZ_JADNHH010000018.1"/>
</dbReference>
<dbReference type="Pfam" id="PF09643">
    <property type="entry name" value="YopX"/>
    <property type="match status" value="1"/>
</dbReference>
<evidence type="ECO:0000313" key="3">
    <source>
        <dbReference type="Proteomes" id="UP001300871"/>
    </source>
</evidence>
<gene>
    <name evidence="2" type="ORF">PM006_15880</name>
</gene>
<feature type="domain" description="YopX protein" evidence="1">
    <location>
        <begin position="2"/>
        <end position="139"/>
    </location>
</feature>